<evidence type="ECO:0000259" key="7">
    <source>
        <dbReference type="Pfam" id="PF22692"/>
    </source>
</evidence>
<proteinExistence type="inferred from homology"/>
<feature type="domain" description="Flagellar basal body rod protein N-terminal" evidence="5">
    <location>
        <begin position="8"/>
        <end position="35"/>
    </location>
</feature>
<evidence type="ECO:0000259" key="6">
    <source>
        <dbReference type="Pfam" id="PF06429"/>
    </source>
</evidence>
<comment type="subcellular location">
    <subcellularLocation>
        <location evidence="1 4">Bacterial flagellum basal body</location>
    </subcellularLocation>
</comment>
<keyword evidence="8" id="KW-0282">Flagellum</keyword>
<evidence type="ECO:0000313" key="9">
    <source>
        <dbReference type="Proteomes" id="UP000006380"/>
    </source>
</evidence>
<dbReference type="GO" id="GO:0009425">
    <property type="term" value="C:bacterial-type flagellum basal body"/>
    <property type="evidence" value="ECO:0007669"/>
    <property type="project" value="UniProtKB-SubCell"/>
</dbReference>
<dbReference type="Pfam" id="PF00460">
    <property type="entry name" value="Flg_bb_rod"/>
    <property type="match status" value="1"/>
</dbReference>
<feature type="domain" description="Flagellar basal-body/hook protein C-terminal" evidence="6">
    <location>
        <begin position="222"/>
        <end position="256"/>
    </location>
</feature>
<dbReference type="PANTHER" id="PTHR30435:SF19">
    <property type="entry name" value="FLAGELLAR BASAL-BODY ROD PROTEIN FLGG"/>
    <property type="match status" value="1"/>
</dbReference>
<dbReference type="NCBIfam" id="TIGR03506">
    <property type="entry name" value="FlgEFG_subfam"/>
    <property type="match status" value="1"/>
</dbReference>
<reference evidence="8" key="1">
    <citation type="submission" date="2016-07" db="EMBL/GenBank/DDBJ databases">
        <title>Comparative genomics of the Campylobacter concisus group.</title>
        <authorList>
            <person name="Miller W.G."/>
            <person name="Yee E."/>
            <person name="Chapman M.H."/>
            <person name="Huynh S."/>
            <person name="Bono J.L."/>
            <person name="On S.L.W."/>
            <person name="StLeger J."/>
            <person name="Foster G."/>
            <person name="Parker C.T."/>
        </authorList>
    </citation>
    <scope>NUCLEOTIDE SEQUENCE</scope>
    <source>
        <strain evidence="8">525.92</strain>
    </source>
</reference>
<dbReference type="AlphaFoldDB" id="A7GXY3"/>
<dbReference type="STRING" id="360105.CCV52592_0105"/>
<dbReference type="Proteomes" id="UP000006380">
    <property type="component" value="Chromosome"/>
</dbReference>
<feature type="domain" description="Flagellar hook protein FlgE/F/G-like D1" evidence="7">
    <location>
        <begin position="107"/>
        <end position="172"/>
    </location>
</feature>
<dbReference type="Pfam" id="PF22692">
    <property type="entry name" value="LlgE_F_G_D1"/>
    <property type="match status" value="1"/>
</dbReference>
<sequence>MQNGYYQATAGMVTQFSRLNVISNNLANVNTIGFKRNDVVIGDFERIFKETQDELPLKNHTKDAAKFLNRTLDRVPQVSEEYTDFSAGGFKYSSNTLDFAIKREDMFFLVDTPNGVRLTKNGSFNLDEDGFIVTKEGYRVLPNNYQTLAPEQRGIQVPLDRSLSVDKNGNIYTMNEGESEQISKFFIAQPREIRELKKIGDNLFEPKNLDDVIDIDDADTLMQGYVQMSNVNPVTEMVGLIETQRLVDMYQKVMTSHMTDLNQDAVQKLALKA</sequence>
<dbReference type="PANTHER" id="PTHR30435">
    <property type="entry name" value="FLAGELLAR PROTEIN"/>
    <property type="match status" value="1"/>
</dbReference>
<evidence type="ECO:0000256" key="4">
    <source>
        <dbReference type="RuleBase" id="RU362116"/>
    </source>
</evidence>
<dbReference type="EMBL" id="CP000767">
    <property type="protein sequence ID" value="EAU00224.1"/>
    <property type="molecule type" value="Genomic_DNA"/>
</dbReference>
<dbReference type="PROSITE" id="PS00588">
    <property type="entry name" value="FLAGELLA_BB_ROD"/>
    <property type="match status" value="1"/>
</dbReference>
<dbReference type="InterPro" id="IPR010930">
    <property type="entry name" value="Flg_bb/hook_C_dom"/>
</dbReference>
<dbReference type="InterPro" id="IPR037925">
    <property type="entry name" value="FlgE/F/G-like"/>
</dbReference>
<evidence type="ECO:0000256" key="2">
    <source>
        <dbReference type="ARBA" id="ARBA00009677"/>
    </source>
</evidence>
<keyword evidence="8" id="KW-0966">Cell projection</keyword>
<dbReference type="GO" id="GO:0071978">
    <property type="term" value="P:bacterial-type flagellum-dependent swarming motility"/>
    <property type="evidence" value="ECO:0007669"/>
    <property type="project" value="TreeGrafter"/>
</dbReference>
<dbReference type="HOGENOM" id="CLU_013687_0_0_7"/>
<keyword evidence="9" id="KW-1185">Reference proteome</keyword>
<dbReference type="SUPFAM" id="SSF117143">
    <property type="entry name" value="Flagellar hook protein flgE"/>
    <property type="match status" value="1"/>
</dbReference>
<protein>
    <submittedName>
        <fullName evidence="8">Flagellar basal body rod protein</fullName>
    </submittedName>
</protein>
<dbReference type="Pfam" id="PF06429">
    <property type="entry name" value="Flg_bbr_C"/>
    <property type="match status" value="1"/>
</dbReference>
<dbReference type="InterPro" id="IPR053967">
    <property type="entry name" value="LlgE_F_G-like_D1"/>
</dbReference>
<comment type="similarity">
    <text evidence="2 4">Belongs to the flagella basal body rod proteins family.</text>
</comment>
<evidence type="ECO:0000259" key="5">
    <source>
        <dbReference type="Pfam" id="PF00460"/>
    </source>
</evidence>
<dbReference type="OrthoDB" id="9804559at2"/>
<dbReference type="KEGG" id="ccv:CCV52592_0105"/>
<dbReference type="InterPro" id="IPR019776">
    <property type="entry name" value="Flagellar_basal_body_rod_CS"/>
</dbReference>
<gene>
    <name evidence="8" type="primary">flgG2</name>
    <name evidence="8" type="ORF">CCV52592_0105</name>
</gene>
<name>A7GXY3_CAMC5</name>
<dbReference type="InterPro" id="IPR020013">
    <property type="entry name" value="Flagellar_FlgE/F/G"/>
</dbReference>
<organism evidence="8 9">
    <name type="scientific">Campylobacter curvus (strain 525.92)</name>
    <dbReference type="NCBI Taxonomy" id="360105"/>
    <lineage>
        <taxon>Bacteria</taxon>
        <taxon>Pseudomonadati</taxon>
        <taxon>Campylobacterota</taxon>
        <taxon>Epsilonproteobacteria</taxon>
        <taxon>Campylobacterales</taxon>
        <taxon>Campylobacteraceae</taxon>
        <taxon>Campylobacter</taxon>
    </lineage>
</organism>
<dbReference type="RefSeq" id="WP_011992170.1">
    <property type="nucleotide sequence ID" value="NC_009715.2"/>
</dbReference>
<evidence type="ECO:0000313" key="8">
    <source>
        <dbReference type="EMBL" id="EAU00224.1"/>
    </source>
</evidence>
<keyword evidence="8" id="KW-0969">Cilium</keyword>
<evidence type="ECO:0000256" key="1">
    <source>
        <dbReference type="ARBA" id="ARBA00004117"/>
    </source>
</evidence>
<dbReference type="InterPro" id="IPR001444">
    <property type="entry name" value="Flag_bb_rod_N"/>
</dbReference>
<evidence type="ECO:0000256" key="3">
    <source>
        <dbReference type="ARBA" id="ARBA00023143"/>
    </source>
</evidence>
<accession>A7GXY3</accession>
<keyword evidence="3 4" id="KW-0975">Bacterial flagellum</keyword>